<dbReference type="KEGG" id="bcom:BAUCODRAFT_23084"/>
<keyword evidence="3" id="KW-1185">Reference proteome</keyword>
<feature type="compositionally biased region" description="Basic and acidic residues" evidence="1">
    <location>
        <begin position="133"/>
        <end position="146"/>
    </location>
</feature>
<proteinExistence type="predicted"/>
<feature type="compositionally biased region" description="Basic and acidic residues" evidence="1">
    <location>
        <begin position="1"/>
        <end position="12"/>
    </location>
</feature>
<name>M2N2V2_BAUPA</name>
<dbReference type="EMBL" id="KB445553">
    <property type="protein sequence ID" value="EMC98283.1"/>
    <property type="molecule type" value="Genomic_DNA"/>
</dbReference>
<reference evidence="2 3" key="1">
    <citation type="journal article" date="2012" name="PLoS Pathog.">
        <title>Diverse lifestyles and strategies of plant pathogenesis encoded in the genomes of eighteen Dothideomycetes fungi.</title>
        <authorList>
            <person name="Ohm R.A."/>
            <person name="Feau N."/>
            <person name="Henrissat B."/>
            <person name="Schoch C.L."/>
            <person name="Horwitz B.A."/>
            <person name="Barry K.W."/>
            <person name="Condon B.J."/>
            <person name="Copeland A.C."/>
            <person name="Dhillon B."/>
            <person name="Glaser F."/>
            <person name="Hesse C.N."/>
            <person name="Kosti I."/>
            <person name="LaButti K."/>
            <person name="Lindquist E.A."/>
            <person name="Lucas S."/>
            <person name="Salamov A.A."/>
            <person name="Bradshaw R.E."/>
            <person name="Ciuffetti L."/>
            <person name="Hamelin R.C."/>
            <person name="Kema G.H.J."/>
            <person name="Lawrence C."/>
            <person name="Scott J.A."/>
            <person name="Spatafora J.W."/>
            <person name="Turgeon B.G."/>
            <person name="de Wit P.J.G.M."/>
            <person name="Zhong S."/>
            <person name="Goodwin S.B."/>
            <person name="Grigoriev I.V."/>
        </authorList>
    </citation>
    <scope>NUCLEOTIDE SEQUENCE [LARGE SCALE GENOMIC DNA]</scope>
    <source>
        <strain evidence="2 3">UAMH 10762</strain>
    </source>
</reference>
<feature type="region of interest" description="Disordered" evidence="1">
    <location>
        <begin position="1"/>
        <end position="162"/>
    </location>
</feature>
<gene>
    <name evidence="2" type="ORF">BAUCODRAFT_23084</name>
</gene>
<dbReference type="Proteomes" id="UP000011761">
    <property type="component" value="Unassembled WGS sequence"/>
</dbReference>
<evidence type="ECO:0000313" key="3">
    <source>
        <dbReference type="Proteomes" id="UP000011761"/>
    </source>
</evidence>
<feature type="compositionally biased region" description="Acidic residues" evidence="1">
    <location>
        <begin position="47"/>
        <end position="56"/>
    </location>
</feature>
<evidence type="ECO:0000256" key="1">
    <source>
        <dbReference type="SAM" id="MobiDB-lite"/>
    </source>
</evidence>
<feature type="compositionally biased region" description="Basic and acidic residues" evidence="1">
    <location>
        <begin position="57"/>
        <end position="113"/>
    </location>
</feature>
<accession>M2N2V2</accession>
<dbReference type="GeneID" id="19109991"/>
<evidence type="ECO:0000313" key="2">
    <source>
        <dbReference type="EMBL" id="EMC98283.1"/>
    </source>
</evidence>
<feature type="compositionally biased region" description="Acidic residues" evidence="1">
    <location>
        <begin position="114"/>
        <end position="132"/>
    </location>
</feature>
<protein>
    <submittedName>
        <fullName evidence="2">Uncharacterized protein</fullName>
    </submittedName>
</protein>
<dbReference type="AlphaFoldDB" id="M2N2V2"/>
<dbReference type="HOGENOM" id="CLU_1635072_0_0_1"/>
<dbReference type="RefSeq" id="XP_007674314.1">
    <property type="nucleotide sequence ID" value="XM_007676124.1"/>
</dbReference>
<organism evidence="2 3">
    <name type="scientific">Baudoinia panamericana (strain UAMH 10762)</name>
    <name type="common">Angels' share fungus</name>
    <name type="synonym">Baudoinia compniacensis (strain UAMH 10762)</name>
    <dbReference type="NCBI Taxonomy" id="717646"/>
    <lineage>
        <taxon>Eukaryota</taxon>
        <taxon>Fungi</taxon>
        <taxon>Dikarya</taxon>
        <taxon>Ascomycota</taxon>
        <taxon>Pezizomycotina</taxon>
        <taxon>Dothideomycetes</taxon>
        <taxon>Dothideomycetidae</taxon>
        <taxon>Mycosphaerellales</taxon>
        <taxon>Teratosphaeriaceae</taxon>
        <taxon>Baudoinia</taxon>
    </lineage>
</organism>
<sequence length="162" mass="18342">MAREERGAEWQRRQQQRGIEPTRDAPQQDDYSETKSDENTGSYLEDAYADEGDDVQGADREKLRYEDHSHHEGSPSTQFEHRRLSEVEQRVDAVEQKGEDPGAEREANGMREQEQDDSDGPFSENDDDEDKDEDQHDGQAEDEVGRGDGYGGITPSDGSHGR</sequence>